<accession>A0AAN6UPV7</accession>
<dbReference type="EMBL" id="MU853403">
    <property type="protein sequence ID" value="KAK4137007.1"/>
    <property type="molecule type" value="Genomic_DNA"/>
</dbReference>
<evidence type="ECO:0000313" key="2">
    <source>
        <dbReference type="EMBL" id="KAK4137007.1"/>
    </source>
</evidence>
<keyword evidence="3" id="KW-1185">Reference proteome</keyword>
<name>A0AAN6UPV7_9PEZI</name>
<organism evidence="2 3">
    <name type="scientific">Trichocladium antarcticum</name>
    <dbReference type="NCBI Taxonomy" id="1450529"/>
    <lineage>
        <taxon>Eukaryota</taxon>
        <taxon>Fungi</taxon>
        <taxon>Dikarya</taxon>
        <taxon>Ascomycota</taxon>
        <taxon>Pezizomycotina</taxon>
        <taxon>Sordariomycetes</taxon>
        <taxon>Sordariomycetidae</taxon>
        <taxon>Sordariales</taxon>
        <taxon>Chaetomiaceae</taxon>
        <taxon>Trichocladium</taxon>
    </lineage>
</organism>
<reference evidence="2" key="1">
    <citation type="journal article" date="2023" name="Mol. Phylogenet. Evol.">
        <title>Genome-scale phylogeny and comparative genomics of the fungal order Sordariales.</title>
        <authorList>
            <person name="Hensen N."/>
            <person name="Bonometti L."/>
            <person name="Westerberg I."/>
            <person name="Brannstrom I.O."/>
            <person name="Guillou S."/>
            <person name="Cros-Aarteil S."/>
            <person name="Calhoun S."/>
            <person name="Haridas S."/>
            <person name="Kuo A."/>
            <person name="Mondo S."/>
            <person name="Pangilinan J."/>
            <person name="Riley R."/>
            <person name="LaButti K."/>
            <person name="Andreopoulos B."/>
            <person name="Lipzen A."/>
            <person name="Chen C."/>
            <person name="Yan M."/>
            <person name="Daum C."/>
            <person name="Ng V."/>
            <person name="Clum A."/>
            <person name="Steindorff A."/>
            <person name="Ohm R.A."/>
            <person name="Martin F."/>
            <person name="Silar P."/>
            <person name="Natvig D.O."/>
            <person name="Lalanne C."/>
            <person name="Gautier V."/>
            <person name="Ament-Velasquez S.L."/>
            <person name="Kruys A."/>
            <person name="Hutchinson M.I."/>
            <person name="Powell A.J."/>
            <person name="Barry K."/>
            <person name="Miller A.N."/>
            <person name="Grigoriev I.V."/>
            <person name="Debuchy R."/>
            <person name="Gladieux P."/>
            <person name="Hiltunen Thoren M."/>
            <person name="Johannesson H."/>
        </authorList>
    </citation>
    <scope>NUCLEOTIDE SEQUENCE</scope>
    <source>
        <strain evidence="2">CBS 123565</strain>
    </source>
</reference>
<evidence type="ECO:0000313" key="3">
    <source>
        <dbReference type="Proteomes" id="UP001304895"/>
    </source>
</evidence>
<gene>
    <name evidence="2" type="ORF">BT67DRAFT_198218</name>
</gene>
<proteinExistence type="predicted"/>
<sequence length="152" mass="17157">MTYHIIPTTHPYLGNQPFSSNWPQAFRSTSAMPQLKKAQMQKNTRTQPASKCLNKNHVPFITSTRKLPQVSGVLVSSSRDQLRHTPQAKQTQSSIQTQRPRNAPFPSPTPHPFVSRQRKQYTAVISTHGTCPNSFCDVAEMMLSCATLQHKR</sequence>
<feature type="compositionally biased region" description="Polar residues" evidence="1">
    <location>
        <begin position="87"/>
        <end position="100"/>
    </location>
</feature>
<comment type="caution">
    <text evidence="2">The sequence shown here is derived from an EMBL/GenBank/DDBJ whole genome shotgun (WGS) entry which is preliminary data.</text>
</comment>
<reference evidence="2" key="2">
    <citation type="submission" date="2023-05" db="EMBL/GenBank/DDBJ databases">
        <authorList>
            <consortium name="Lawrence Berkeley National Laboratory"/>
            <person name="Steindorff A."/>
            <person name="Hensen N."/>
            <person name="Bonometti L."/>
            <person name="Westerberg I."/>
            <person name="Brannstrom I.O."/>
            <person name="Guillou S."/>
            <person name="Cros-Aarteil S."/>
            <person name="Calhoun S."/>
            <person name="Haridas S."/>
            <person name="Kuo A."/>
            <person name="Mondo S."/>
            <person name="Pangilinan J."/>
            <person name="Riley R."/>
            <person name="Labutti K."/>
            <person name="Andreopoulos B."/>
            <person name="Lipzen A."/>
            <person name="Chen C."/>
            <person name="Yanf M."/>
            <person name="Daum C."/>
            <person name="Ng V."/>
            <person name="Clum A."/>
            <person name="Ohm R."/>
            <person name="Martin F."/>
            <person name="Silar P."/>
            <person name="Natvig D."/>
            <person name="Lalanne C."/>
            <person name="Gautier V."/>
            <person name="Ament-Velasquez S.L."/>
            <person name="Kruys A."/>
            <person name="Hutchinson M.I."/>
            <person name="Powell A.J."/>
            <person name="Barry K."/>
            <person name="Miller A.N."/>
            <person name="Grigoriev I.V."/>
            <person name="Debuchy R."/>
            <person name="Gladieux P."/>
            <person name="Thoren M.H."/>
            <person name="Johannesson H."/>
        </authorList>
    </citation>
    <scope>NUCLEOTIDE SEQUENCE</scope>
    <source>
        <strain evidence="2">CBS 123565</strain>
    </source>
</reference>
<dbReference type="Proteomes" id="UP001304895">
    <property type="component" value="Unassembled WGS sequence"/>
</dbReference>
<protein>
    <submittedName>
        <fullName evidence="2">Uncharacterized protein</fullName>
    </submittedName>
</protein>
<feature type="region of interest" description="Disordered" evidence="1">
    <location>
        <begin position="73"/>
        <end position="116"/>
    </location>
</feature>
<evidence type="ECO:0000256" key="1">
    <source>
        <dbReference type="SAM" id="MobiDB-lite"/>
    </source>
</evidence>
<dbReference type="AlphaFoldDB" id="A0AAN6UPV7"/>